<protein>
    <submittedName>
        <fullName evidence="2">Uncharacterized protein</fullName>
    </submittedName>
</protein>
<reference evidence="2 3" key="1">
    <citation type="journal article" date="2013" name="Mar. Genomics">
        <title>Expression of sulfatases in Rhodopirellula baltica and the diversity of sulfatases in the genus Rhodopirellula.</title>
        <authorList>
            <person name="Wegner C.E."/>
            <person name="Richter-Heitmann T."/>
            <person name="Klindworth A."/>
            <person name="Klockow C."/>
            <person name="Richter M."/>
            <person name="Achstetter T."/>
            <person name="Glockner F.O."/>
            <person name="Harder J."/>
        </authorList>
    </citation>
    <scope>NUCLEOTIDE SEQUENCE [LARGE SCALE GENOMIC DNA]</scope>
    <source>
        <strain evidence="2 3">SWK14</strain>
    </source>
</reference>
<dbReference type="PATRIC" id="fig|993516.3.peg.2097"/>
<sequence length="628" mass="69374">MAVESMSIATLFSNSGPLLRYATTLIALFIALGPSARGQEPNGDAAVQTDPASETDPDAEVETKEVQPFDFDPYRTLIWVASDSPRVCADTLRDDLQKVLDRDFHAVWRTKIEDAPMSVASMAMRVLSEVNFDTLAATDPVIAVKRSHGDAVRIRFAGDVGRYASSILTTTGRMEEIRARLAGDPDSPKNAWLRILHAIEGDAVALKDAWAKEDTEAILVSRGMAETLTEPEAKIIVPPITGQVIDAAEAYDKIFIVRIRTATSPMKVESVEFDTLMRYFGDTSRATVSSFNLLPEVVGATLRDVFAPVARIDDAGKNNAVGLVRASGLVTDKNSPALVDVGDVLVPMVRKDDRNGNPISIGPLDWAYLLAKELDGRRVKMDFHAGRAGGLQGRKNARTHRVGLRIRPRKDQTLLRLHAKGDANQPLIGYEIYEKELEGKSMTFIGRTDWNGRLDVEPTDEQPLRLLYVKNGGAVLARLPMVPGHHEKMVADLGGDDMRLQAESYIRGVQNSIIDLLAIRELFKARIMMRLERGDLEPAEELLEVLRNQPTNERLANDMGKRQSEFIKAIGKNANQQRKVDEMFSVTREMLTKHINPKLVRDLEEAVIVAKENGGKLPPKSDEETDGA</sequence>
<evidence type="ECO:0000313" key="2">
    <source>
        <dbReference type="EMBL" id="ELP33832.1"/>
    </source>
</evidence>
<dbReference type="EMBL" id="AMWG01000043">
    <property type="protein sequence ID" value="ELP33832.1"/>
    <property type="molecule type" value="Genomic_DNA"/>
</dbReference>
<dbReference type="RefSeq" id="WP_007337080.1">
    <property type="nucleotide sequence ID" value="NZ_AMWG01000043.1"/>
</dbReference>
<dbReference type="Proteomes" id="UP000010959">
    <property type="component" value="Unassembled WGS sequence"/>
</dbReference>
<gene>
    <name evidence="2" type="ORF">RBSWK_01968</name>
</gene>
<evidence type="ECO:0000256" key="1">
    <source>
        <dbReference type="SAM" id="MobiDB-lite"/>
    </source>
</evidence>
<feature type="region of interest" description="Disordered" evidence="1">
    <location>
        <begin position="37"/>
        <end position="62"/>
    </location>
</feature>
<accession>L7CJL6</accession>
<evidence type="ECO:0000313" key="3">
    <source>
        <dbReference type="Proteomes" id="UP000010959"/>
    </source>
</evidence>
<proteinExistence type="predicted"/>
<dbReference type="AlphaFoldDB" id="L7CJL6"/>
<comment type="caution">
    <text evidence="2">The sequence shown here is derived from an EMBL/GenBank/DDBJ whole genome shotgun (WGS) entry which is preliminary data.</text>
</comment>
<name>L7CJL6_RHOBT</name>
<organism evidence="2 3">
    <name type="scientific">Rhodopirellula baltica SWK14</name>
    <dbReference type="NCBI Taxonomy" id="993516"/>
    <lineage>
        <taxon>Bacteria</taxon>
        <taxon>Pseudomonadati</taxon>
        <taxon>Planctomycetota</taxon>
        <taxon>Planctomycetia</taxon>
        <taxon>Pirellulales</taxon>
        <taxon>Pirellulaceae</taxon>
        <taxon>Rhodopirellula</taxon>
    </lineage>
</organism>